<dbReference type="AlphaFoldDB" id="A0A1M4TYJ8"/>
<organism evidence="1 2">
    <name type="scientific">Pedobacter caeni</name>
    <dbReference type="NCBI Taxonomy" id="288992"/>
    <lineage>
        <taxon>Bacteria</taxon>
        <taxon>Pseudomonadati</taxon>
        <taxon>Bacteroidota</taxon>
        <taxon>Sphingobacteriia</taxon>
        <taxon>Sphingobacteriales</taxon>
        <taxon>Sphingobacteriaceae</taxon>
        <taxon>Pedobacter</taxon>
    </lineage>
</organism>
<gene>
    <name evidence="1" type="ORF">SAMN04488522_101364</name>
</gene>
<dbReference type="RefSeq" id="WP_073226641.1">
    <property type="nucleotide sequence ID" value="NZ_FQUQ01000001.1"/>
</dbReference>
<keyword evidence="2" id="KW-1185">Reference proteome</keyword>
<evidence type="ECO:0000313" key="2">
    <source>
        <dbReference type="Proteomes" id="UP000184287"/>
    </source>
</evidence>
<reference evidence="2" key="1">
    <citation type="submission" date="2016-11" db="EMBL/GenBank/DDBJ databases">
        <authorList>
            <person name="Varghese N."/>
            <person name="Submissions S."/>
        </authorList>
    </citation>
    <scope>NUCLEOTIDE SEQUENCE [LARGE SCALE GENOMIC DNA]</scope>
    <source>
        <strain evidence="2">DSM 16990</strain>
    </source>
</reference>
<dbReference type="STRING" id="288992.SAMN04488522_101364"/>
<dbReference type="OrthoDB" id="789416at2"/>
<name>A0A1M4TYJ8_9SPHI</name>
<dbReference type="Proteomes" id="UP000184287">
    <property type="component" value="Unassembled WGS sequence"/>
</dbReference>
<protein>
    <recommendedName>
        <fullName evidence="3">SMI1 / KNR4 family (SUKH-1)</fullName>
    </recommendedName>
</protein>
<accession>A0A1M4TYJ8</accession>
<evidence type="ECO:0000313" key="1">
    <source>
        <dbReference type="EMBL" id="SHE49443.1"/>
    </source>
</evidence>
<sequence length="261" mass="30512">MKDYKPLFKTDQPTVADKWGLIRTLIEDWYDFEIPKTDDLEAFSELEKRLNLKLPAAIKAYFLLSKQLKEVVYTYPNGQKDNWFANIFRDGFIISDFKGHNAITLMVQAEQDMYWAIKKEDLLEDDPAVYCYLLDYDDDTNEKFDFFGLASSSVSSFVTDHLLSYLSNCSTFAMPAEDIDQLRTILKLNLANHYKSGDLEIFEDENIIAFFSRNIFEEEDSYSLYFHLKENREISSVPAPFLDLLKQRGAGWTSGRFNDYR</sequence>
<dbReference type="EMBL" id="FQUQ01000001">
    <property type="protein sequence ID" value="SHE49443.1"/>
    <property type="molecule type" value="Genomic_DNA"/>
</dbReference>
<evidence type="ECO:0008006" key="3">
    <source>
        <dbReference type="Google" id="ProtNLM"/>
    </source>
</evidence>
<proteinExistence type="predicted"/>